<proteinExistence type="predicted"/>
<gene>
    <name evidence="1" type="ORF">XpiCFBP4643_21825</name>
</gene>
<comment type="caution">
    <text evidence="1">The sequence shown here is derived from an EMBL/GenBank/DDBJ whole genome shotgun (WGS) entry which is preliminary data.</text>
</comment>
<sequence length="131" mass="14714">MQTLLKPVGSEIEWQVGSDVTEISNTSSGLRIVLAAQKSIDRYLEIYFPFVRAFQVMDEGDMLEYWQNPLTTGHVLYKVASGGWRERAAGQFLHVTASLTTMQEWLIVSECLCVSVISAYVPHVREFGDPA</sequence>
<dbReference type="OrthoDB" id="4552311at2"/>
<keyword evidence="2" id="KW-1185">Reference proteome</keyword>
<organism evidence="1 2">
    <name type="scientific">Xanthomonas pisi</name>
    <dbReference type="NCBI Taxonomy" id="56457"/>
    <lineage>
        <taxon>Bacteria</taxon>
        <taxon>Pseudomonadati</taxon>
        <taxon>Pseudomonadota</taxon>
        <taxon>Gammaproteobacteria</taxon>
        <taxon>Lysobacterales</taxon>
        <taxon>Lysobacteraceae</taxon>
        <taxon>Xanthomonas</taxon>
    </lineage>
</organism>
<dbReference type="Proteomes" id="UP000238191">
    <property type="component" value="Unassembled WGS sequence"/>
</dbReference>
<dbReference type="EMBL" id="MDEI01000030">
    <property type="protein sequence ID" value="PPU64681.1"/>
    <property type="molecule type" value="Genomic_DNA"/>
</dbReference>
<reference evidence="2" key="1">
    <citation type="submission" date="2016-08" db="EMBL/GenBank/DDBJ databases">
        <authorList>
            <person name="Merda D."/>
            <person name="Briand M."/>
            <person name="Taghouti G."/>
            <person name="Carrere S."/>
            <person name="Gouzy J."/>
            <person name="Portier P."/>
            <person name="Jacques M.-A."/>
            <person name="Fischer-Le Saux M."/>
        </authorList>
    </citation>
    <scope>NUCLEOTIDE SEQUENCE [LARGE SCALE GENOMIC DNA]</scope>
    <source>
        <strain evidence="2">CFBP4643</strain>
    </source>
</reference>
<dbReference type="RefSeq" id="WP_104612459.1">
    <property type="nucleotide sequence ID" value="NZ_MDEI01000030.1"/>
</dbReference>
<name>A0A2S7CT34_9XANT</name>
<evidence type="ECO:0000313" key="1">
    <source>
        <dbReference type="EMBL" id="PPU64681.1"/>
    </source>
</evidence>
<accession>A0A2S7CT34</accession>
<protein>
    <submittedName>
        <fullName evidence="1">Uncharacterized protein</fullName>
    </submittedName>
</protein>
<dbReference type="AlphaFoldDB" id="A0A2S7CT34"/>
<evidence type="ECO:0000313" key="2">
    <source>
        <dbReference type="Proteomes" id="UP000238191"/>
    </source>
</evidence>